<dbReference type="EMBL" id="HBKQ01018182">
    <property type="protein sequence ID" value="CAE2231992.1"/>
    <property type="molecule type" value="Transcribed_RNA"/>
</dbReference>
<dbReference type="PANTHER" id="PTHR15020">
    <property type="entry name" value="FLAVIN REDUCTASE-RELATED"/>
    <property type="match status" value="1"/>
</dbReference>
<accession>A0A7S4IK92</accession>
<dbReference type="Pfam" id="PF13460">
    <property type="entry name" value="NAD_binding_10"/>
    <property type="match status" value="1"/>
</dbReference>
<evidence type="ECO:0000259" key="2">
    <source>
        <dbReference type="Pfam" id="PF13460"/>
    </source>
</evidence>
<dbReference type="Gene3D" id="3.40.50.720">
    <property type="entry name" value="NAD(P)-binding Rossmann-like Domain"/>
    <property type="match status" value="1"/>
</dbReference>
<feature type="signal peptide" evidence="1">
    <location>
        <begin position="1"/>
        <end position="26"/>
    </location>
</feature>
<protein>
    <recommendedName>
        <fullName evidence="2">NAD(P)-binding domain-containing protein</fullName>
    </recommendedName>
</protein>
<dbReference type="PANTHER" id="PTHR15020:SF50">
    <property type="entry name" value="UPF0659 PROTEIN YMR090W"/>
    <property type="match status" value="1"/>
</dbReference>
<evidence type="ECO:0000313" key="3">
    <source>
        <dbReference type="EMBL" id="CAE2231992.1"/>
    </source>
</evidence>
<dbReference type="AlphaFoldDB" id="A0A7S4IK92"/>
<feature type="domain" description="NAD(P)-binding" evidence="2">
    <location>
        <begin position="63"/>
        <end position="285"/>
    </location>
</feature>
<name>A0A7S4IK92_9STRA</name>
<keyword evidence="1" id="KW-0732">Signal</keyword>
<proteinExistence type="predicted"/>
<dbReference type="InterPro" id="IPR016040">
    <property type="entry name" value="NAD(P)-bd_dom"/>
</dbReference>
<feature type="chain" id="PRO_5031220846" description="NAD(P)-binding domain-containing protein" evidence="1">
    <location>
        <begin position="27"/>
        <end position="360"/>
    </location>
</feature>
<reference evidence="3" key="1">
    <citation type="submission" date="2021-01" db="EMBL/GenBank/DDBJ databases">
        <authorList>
            <person name="Corre E."/>
            <person name="Pelletier E."/>
            <person name="Niang G."/>
            <person name="Scheremetjew M."/>
            <person name="Finn R."/>
            <person name="Kale V."/>
            <person name="Holt S."/>
            <person name="Cochrane G."/>
            <person name="Meng A."/>
            <person name="Brown T."/>
            <person name="Cohen L."/>
        </authorList>
    </citation>
    <scope>NUCLEOTIDE SEQUENCE</scope>
    <source>
        <strain evidence="3">Isolate 1302-5</strain>
    </source>
</reference>
<sequence>MPPTMLPRPLLLVWLALCLSPAASFAFQMPKMPWDNARVGGGGGSTGNQMGGLQPGDTVAVVGASGNVGKLVALRLSDTYKVKGIVRDKSGVESFFGDRMGNGIELFEADLLEEMAAAPSGGGSPCPEALRPALADANAIVICTGTTAFPTKAWSRNEEKEVTSDVLSALWETKFDVSSAVASLTEAGLNTPQNVDDRANRFLYEAWNDAAKSVSQKRAILLSSIGVQRRTQMPFPILNACGVLDAKASAEAALGATSREKGFAYTVVRPGQLFGGPYDNNYYLGTLFQLDKDAATRDVEVGLGDELLGDTLRSTLAEVTAQICEGDYALNTDFAVVNVKGDAPSAEGVQERLRALVTSQ</sequence>
<organism evidence="3">
    <name type="scientific">Odontella aurita</name>
    <dbReference type="NCBI Taxonomy" id="265563"/>
    <lineage>
        <taxon>Eukaryota</taxon>
        <taxon>Sar</taxon>
        <taxon>Stramenopiles</taxon>
        <taxon>Ochrophyta</taxon>
        <taxon>Bacillariophyta</taxon>
        <taxon>Mediophyceae</taxon>
        <taxon>Biddulphiophycidae</taxon>
        <taxon>Eupodiscales</taxon>
        <taxon>Odontellaceae</taxon>
        <taxon>Odontella</taxon>
    </lineage>
</organism>
<gene>
    <name evidence="3" type="ORF">OAUR00152_LOCUS12307</name>
</gene>
<dbReference type="SUPFAM" id="SSF51735">
    <property type="entry name" value="NAD(P)-binding Rossmann-fold domains"/>
    <property type="match status" value="1"/>
</dbReference>
<evidence type="ECO:0000256" key="1">
    <source>
        <dbReference type="SAM" id="SignalP"/>
    </source>
</evidence>
<dbReference type="InterPro" id="IPR036291">
    <property type="entry name" value="NAD(P)-bd_dom_sf"/>
</dbReference>